<gene>
    <name evidence="1" type="ORF">F0L68_30355</name>
</gene>
<keyword evidence="2" id="KW-1185">Reference proteome</keyword>
<evidence type="ECO:0000313" key="1">
    <source>
        <dbReference type="EMBL" id="KAA2254485.1"/>
    </source>
</evidence>
<comment type="caution">
    <text evidence="1">The sequence shown here is derived from an EMBL/GenBank/DDBJ whole genome shotgun (WGS) entry which is preliminary data.</text>
</comment>
<proteinExistence type="predicted"/>
<dbReference type="RefSeq" id="WP_149853281.1">
    <property type="nucleotide sequence ID" value="NZ_VUOB01000061.1"/>
</dbReference>
<evidence type="ECO:0000313" key="2">
    <source>
        <dbReference type="Proteomes" id="UP000323454"/>
    </source>
</evidence>
<dbReference type="Proteomes" id="UP000323454">
    <property type="component" value="Unassembled WGS sequence"/>
</dbReference>
<reference evidence="1 2" key="2">
    <citation type="submission" date="2019-09" db="EMBL/GenBank/DDBJ databases">
        <authorList>
            <person name="Jin C."/>
        </authorList>
    </citation>
    <scope>NUCLEOTIDE SEQUENCE [LARGE SCALE GENOMIC DNA]</scope>
    <source>
        <strain evidence="1 2">AN110305</strain>
    </source>
</reference>
<name>A0A5B2WSF7_9PSEU</name>
<protein>
    <submittedName>
        <fullName evidence="1">Uncharacterized protein</fullName>
    </submittedName>
</protein>
<dbReference type="AlphaFoldDB" id="A0A5B2WSF7"/>
<accession>A0A5B2WSF7</accession>
<reference evidence="1 2" key="1">
    <citation type="submission" date="2019-09" db="EMBL/GenBank/DDBJ databases">
        <title>Goodfellowia gen. nov., a new genus of the Pseudonocardineae related to Actinoalloteichus, containing Goodfellowia coeruleoviolacea gen. nov., comb. nov. gen. nov., comb. nov.</title>
        <authorList>
            <person name="Labeda D."/>
        </authorList>
    </citation>
    <scope>NUCLEOTIDE SEQUENCE [LARGE SCALE GENOMIC DNA]</scope>
    <source>
        <strain evidence="1 2">AN110305</strain>
    </source>
</reference>
<dbReference type="OrthoDB" id="3542385at2"/>
<organism evidence="1 2">
    <name type="scientific">Solihabitans fulvus</name>
    <dbReference type="NCBI Taxonomy" id="1892852"/>
    <lineage>
        <taxon>Bacteria</taxon>
        <taxon>Bacillati</taxon>
        <taxon>Actinomycetota</taxon>
        <taxon>Actinomycetes</taxon>
        <taxon>Pseudonocardiales</taxon>
        <taxon>Pseudonocardiaceae</taxon>
        <taxon>Solihabitans</taxon>
    </lineage>
</organism>
<dbReference type="EMBL" id="VUOB01000061">
    <property type="protein sequence ID" value="KAA2254485.1"/>
    <property type="molecule type" value="Genomic_DNA"/>
</dbReference>
<sequence length="182" mass="20338">MLSGVTDDGSTQSGSLIDEIVREGARRMNAHDIVQEPDEHARFAAYLDQLQQVAKADEVDLISHVLSDPDQTMAQSAVLRHLDRRAADLHLDPAYAKWSKAMAQAVIGHSFLTRRLHEWSLFRAITLTLSWRPDDLLAASDWLQLKAAVESSTAAIEILAEDGRTKRIRNTATVSLKRQSQR</sequence>